<feature type="region of interest" description="Disordered" evidence="1">
    <location>
        <begin position="1"/>
        <end position="23"/>
    </location>
</feature>
<dbReference type="Proteomes" id="UP000504604">
    <property type="component" value="Linkage group LG10"/>
</dbReference>
<feature type="region of interest" description="Disordered" evidence="1">
    <location>
        <begin position="150"/>
        <end position="243"/>
    </location>
</feature>
<dbReference type="KEGG" id="sind:105171367"/>
<evidence type="ECO:0000256" key="1">
    <source>
        <dbReference type="SAM" id="MobiDB-lite"/>
    </source>
</evidence>
<proteinExistence type="predicted"/>
<feature type="compositionally biased region" description="Polar residues" evidence="1">
    <location>
        <begin position="1"/>
        <end position="11"/>
    </location>
</feature>
<feature type="compositionally biased region" description="Basic and acidic residues" evidence="1">
    <location>
        <begin position="179"/>
        <end position="204"/>
    </location>
</feature>
<accession>A0A6I9U9W5</accession>
<dbReference type="AlphaFoldDB" id="A0A6I9U9W5"/>
<organism evidence="2 3">
    <name type="scientific">Sesamum indicum</name>
    <name type="common">Oriental sesame</name>
    <name type="synonym">Sesamum orientale</name>
    <dbReference type="NCBI Taxonomy" id="4182"/>
    <lineage>
        <taxon>Eukaryota</taxon>
        <taxon>Viridiplantae</taxon>
        <taxon>Streptophyta</taxon>
        <taxon>Embryophyta</taxon>
        <taxon>Tracheophyta</taxon>
        <taxon>Spermatophyta</taxon>
        <taxon>Magnoliopsida</taxon>
        <taxon>eudicotyledons</taxon>
        <taxon>Gunneridae</taxon>
        <taxon>Pentapetalae</taxon>
        <taxon>asterids</taxon>
        <taxon>lamiids</taxon>
        <taxon>Lamiales</taxon>
        <taxon>Pedaliaceae</taxon>
        <taxon>Sesamum</taxon>
    </lineage>
</organism>
<feature type="compositionally biased region" description="Basic and acidic residues" evidence="1">
    <location>
        <begin position="233"/>
        <end position="243"/>
    </location>
</feature>
<feature type="compositionally biased region" description="Basic and acidic residues" evidence="1">
    <location>
        <begin position="101"/>
        <end position="119"/>
    </location>
</feature>
<dbReference type="FunCoup" id="A0A6I9U9W5">
    <property type="interactions" value="180"/>
</dbReference>
<feature type="region of interest" description="Disordered" evidence="1">
    <location>
        <begin position="40"/>
        <end position="60"/>
    </location>
</feature>
<sequence length="243" mass="27244">MVSLQSFQPTPDTVEPSSSPGRISFSSEFLDESNFISICPNPQVEQVRDDEEERPKPGRNAEFEFLLGNLTNTMITADEVFSEGKLLPFWQTQAEKLDKISLKTENAEDGPEEIKEESRISWFLDDDPSPRPPKCTVLWKELLRLRKQRASSTLSPSASSSSSSSSSSRSSLAEIPPPEETKEGVRSKAEKAVKRIKKGEERTRTGSIRIRPMVNVPICTQAKNSALPPLFSSRKDSKMREVR</sequence>
<evidence type="ECO:0000313" key="2">
    <source>
        <dbReference type="Proteomes" id="UP000504604"/>
    </source>
</evidence>
<protein>
    <submittedName>
        <fullName evidence="3">Uncharacterized protein LOC105171367</fullName>
    </submittedName>
</protein>
<dbReference type="PANTHER" id="PTHR31722">
    <property type="entry name" value="OS06G0675200 PROTEIN"/>
    <property type="match status" value="1"/>
</dbReference>
<gene>
    <name evidence="3" type="primary">LOC105171367</name>
</gene>
<dbReference type="Gramene" id="SIN_1010058.t">
    <property type="protein sequence ID" value="SIN_1010058.t.cds1"/>
    <property type="gene ID" value="SIN_1010058"/>
</dbReference>
<dbReference type="PANTHER" id="PTHR31722:SF2">
    <property type="entry name" value="DNA CROSS-LINK REPAIR 1 PROTEIN-LIKE"/>
    <property type="match status" value="1"/>
</dbReference>
<dbReference type="GeneID" id="105171367"/>
<evidence type="ECO:0000313" key="3">
    <source>
        <dbReference type="RefSeq" id="XP_011090752.1"/>
    </source>
</evidence>
<dbReference type="OrthoDB" id="1920857at2759"/>
<keyword evidence="2" id="KW-1185">Reference proteome</keyword>
<feature type="compositionally biased region" description="Low complexity" evidence="1">
    <location>
        <begin position="151"/>
        <end position="171"/>
    </location>
</feature>
<dbReference type="RefSeq" id="XP_011090752.1">
    <property type="nucleotide sequence ID" value="XM_011092450.2"/>
</dbReference>
<feature type="region of interest" description="Disordered" evidence="1">
    <location>
        <begin position="101"/>
        <end position="127"/>
    </location>
</feature>
<dbReference type="InParanoid" id="A0A6I9U9W5"/>
<reference evidence="3" key="1">
    <citation type="submission" date="2025-08" db="UniProtKB">
        <authorList>
            <consortium name="RefSeq"/>
        </authorList>
    </citation>
    <scope>IDENTIFICATION</scope>
</reference>
<name>A0A6I9U9W5_SESIN</name>